<evidence type="ECO:0000256" key="2">
    <source>
        <dbReference type="ARBA" id="ARBA00022729"/>
    </source>
</evidence>
<dbReference type="InterPro" id="IPR036249">
    <property type="entry name" value="Thioredoxin-like_sf"/>
</dbReference>
<evidence type="ECO:0000256" key="1">
    <source>
        <dbReference type="ARBA" id="ARBA00005791"/>
    </source>
</evidence>
<reference evidence="7" key="1">
    <citation type="journal article" date="2020" name="mSystems">
        <title>Genome- and Community-Level Interaction Insights into Carbon Utilization and Element Cycling Functions of Hydrothermarchaeota in Hydrothermal Sediment.</title>
        <authorList>
            <person name="Zhou Z."/>
            <person name="Liu Y."/>
            <person name="Xu W."/>
            <person name="Pan J."/>
            <person name="Luo Z.H."/>
            <person name="Li M."/>
        </authorList>
    </citation>
    <scope>NUCLEOTIDE SEQUENCE [LARGE SCALE GENOMIC DNA]</scope>
    <source>
        <strain evidence="7">SpSt-361</strain>
    </source>
</reference>
<dbReference type="AlphaFoldDB" id="A0A831Z138"/>
<protein>
    <submittedName>
        <fullName evidence="7">DsbA family protein</fullName>
    </submittedName>
</protein>
<dbReference type="PANTHER" id="PTHR13887:SF14">
    <property type="entry name" value="DISULFIDE BOND FORMATION PROTEIN D"/>
    <property type="match status" value="1"/>
</dbReference>
<dbReference type="PROSITE" id="PS51352">
    <property type="entry name" value="THIOREDOXIN_2"/>
    <property type="match status" value="1"/>
</dbReference>
<proteinExistence type="inferred from homology"/>
<dbReference type="Pfam" id="PF13462">
    <property type="entry name" value="Thioredoxin_4"/>
    <property type="match status" value="1"/>
</dbReference>
<comment type="caution">
    <text evidence="7">The sequence shown here is derived from an EMBL/GenBank/DDBJ whole genome shotgun (WGS) entry which is preliminary data.</text>
</comment>
<dbReference type="InterPro" id="IPR013766">
    <property type="entry name" value="Thioredoxin_domain"/>
</dbReference>
<dbReference type="GO" id="GO:0016491">
    <property type="term" value="F:oxidoreductase activity"/>
    <property type="evidence" value="ECO:0007669"/>
    <property type="project" value="UniProtKB-KW"/>
</dbReference>
<evidence type="ECO:0000259" key="6">
    <source>
        <dbReference type="PROSITE" id="PS51352"/>
    </source>
</evidence>
<dbReference type="EMBL" id="DSPJ01000064">
    <property type="protein sequence ID" value="HEX61965.1"/>
    <property type="molecule type" value="Genomic_DNA"/>
</dbReference>
<sequence length="211" mass="23635">MKQLLIWIIVTLGFAGATWGMAKLASSPSDQPAILASAIADSDWVKGNRNADVVLVEYSDLQCPACAAYAPLVNRIVEEFGDRIAFVYRHFPLPNHKQAELAAQAAEAAGRQEKFWEMLDLIFVNQTDWAGQINAREKFISYAQLLSLNVNRFETDLDSAELKEEIKEDYSSGIAIVSYTPTFFLNGRKIQNPQGYEDFRSLILQELGQNP</sequence>
<dbReference type="PANTHER" id="PTHR13887">
    <property type="entry name" value="GLUTATHIONE S-TRANSFERASE KAPPA"/>
    <property type="match status" value="1"/>
</dbReference>
<evidence type="ECO:0000256" key="4">
    <source>
        <dbReference type="ARBA" id="ARBA00023157"/>
    </source>
</evidence>
<feature type="domain" description="Thioredoxin" evidence="6">
    <location>
        <begin position="25"/>
        <end position="162"/>
    </location>
</feature>
<keyword evidence="4" id="KW-1015">Disulfide bond</keyword>
<evidence type="ECO:0000313" key="7">
    <source>
        <dbReference type="EMBL" id="HEX61965.1"/>
    </source>
</evidence>
<keyword evidence="2" id="KW-0732">Signal</keyword>
<dbReference type="SUPFAM" id="SSF52833">
    <property type="entry name" value="Thioredoxin-like"/>
    <property type="match status" value="1"/>
</dbReference>
<evidence type="ECO:0000256" key="3">
    <source>
        <dbReference type="ARBA" id="ARBA00023002"/>
    </source>
</evidence>
<name>A0A831Z138_UNCKA</name>
<dbReference type="Gene3D" id="3.40.30.10">
    <property type="entry name" value="Glutaredoxin"/>
    <property type="match status" value="1"/>
</dbReference>
<accession>A0A831Z138</accession>
<comment type="similarity">
    <text evidence="1">Belongs to the thioredoxin family. DsbA subfamily.</text>
</comment>
<evidence type="ECO:0000256" key="5">
    <source>
        <dbReference type="ARBA" id="ARBA00023284"/>
    </source>
</evidence>
<organism evidence="7">
    <name type="scientific">candidate division WWE3 bacterium</name>
    <dbReference type="NCBI Taxonomy" id="2053526"/>
    <lineage>
        <taxon>Bacteria</taxon>
        <taxon>Katanobacteria</taxon>
    </lineage>
</organism>
<keyword evidence="5" id="KW-0676">Redox-active center</keyword>
<keyword evidence="3" id="KW-0560">Oxidoreductase</keyword>
<dbReference type="InterPro" id="IPR012336">
    <property type="entry name" value="Thioredoxin-like_fold"/>
</dbReference>
<gene>
    <name evidence="7" type="ORF">ENR01_02300</name>
</gene>